<comment type="subcellular location">
    <subcellularLocation>
        <location evidence="2">Cytoplasm</location>
    </subcellularLocation>
</comment>
<comment type="similarity">
    <text evidence="1 2">Belongs to the Iojap/RsfS family.</text>
</comment>
<dbReference type="EMBL" id="JQBM01000002">
    <property type="protein sequence ID" value="KRN46692.1"/>
    <property type="molecule type" value="Genomic_DNA"/>
</dbReference>
<organism evidence="3 4">
    <name type="scientific">Weissella viridescens</name>
    <name type="common">Lactobacillus viridescens</name>
    <dbReference type="NCBI Taxonomy" id="1629"/>
    <lineage>
        <taxon>Bacteria</taxon>
        <taxon>Bacillati</taxon>
        <taxon>Bacillota</taxon>
        <taxon>Bacilli</taxon>
        <taxon>Lactobacillales</taxon>
        <taxon>Lactobacillaceae</taxon>
        <taxon>Weissella</taxon>
    </lineage>
</organism>
<dbReference type="Pfam" id="PF02410">
    <property type="entry name" value="RsfS"/>
    <property type="match status" value="1"/>
</dbReference>
<dbReference type="GO" id="GO:0090071">
    <property type="term" value="P:negative regulation of ribosome biogenesis"/>
    <property type="evidence" value="ECO:0007669"/>
    <property type="project" value="UniProtKB-UniRule"/>
</dbReference>
<dbReference type="RefSeq" id="WP_057745856.1">
    <property type="nucleotide sequence ID" value="NZ_BJLU01000002.1"/>
</dbReference>
<dbReference type="PANTHER" id="PTHR21043">
    <property type="entry name" value="IOJAP SUPERFAMILY ORTHOLOG"/>
    <property type="match status" value="1"/>
</dbReference>
<dbReference type="InterPro" id="IPR043519">
    <property type="entry name" value="NT_sf"/>
</dbReference>
<dbReference type="PATRIC" id="fig|1629.5.peg.984"/>
<comment type="caution">
    <text evidence="3">The sequence shown here is derived from an EMBL/GenBank/DDBJ whole genome shotgun (WGS) entry which is preliminary data.</text>
</comment>
<reference evidence="3 4" key="1">
    <citation type="journal article" date="2015" name="Genome Announc.">
        <title>Expanding the biotechnology potential of lactobacilli through comparative genomics of 213 strains and associated genera.</title>
        <authorList>
            <person name="Sun Z."/>
            <person name="Harris H.M."/>
            <person name="McCann A."/>
            <person name="Guo C."/>
            <person name="Argimon S."/>
            <person name="Zhang W."/>
            <person name="Yang X."/>
            <person name="Jeffery I.B."/>
            <person name="Cooney J.C."/>
            <person name="Kagawa T.F."/>
            <person name="Liu W."/>
            <person name="Song Y."/>
            <person name="Salvetti E."/>
            <person name="Wrobel A."/>
            <person name="Rasinkangas P."/>
            <person name="Parkhill J."/>
            <person name="Rea M.C."/>
            <person name="O'Sullivan O."/>
            <person name="Ritari J."/>
            <person name="Douillard F.P."/>
            <person name="Paul Ross R."/>
            <person name="Yang R."/>
            <person name="Briner A.E."/>
            <person name="Felis G.E."/>
            <person name="de Vos W.M."/>
            <person name="Barrangou R."/>
            <person name="Klaenhammer T.R."/>
            <person name="Caufield P.W."/>
            <person name="Cui Y."/>
            <person name="Zhang H."/>
            <person name="O'Toole P.W."/>
        </authorList>
    </citation>
    <scope>NUCLEOTIDE SEQUENCE [LARGE SCALE GENOMIC DNA]</scope>
    <source>
        <strain evidence="3 4">DSM 20410</strain>
    </source>
</reference>
<dbReference type="SUPFAM" id="SSF81301">
    <property type="entry name" value="Nucleotidyltransferase"/>
    <property type="match status" value="1"/>
</dbReference>
<keyword evidence="2" id="KW-0963">Cytoplasm</keyword>
<dbReference type="GO" id="GO:0043023">
    <property type="term" value="F:ribosomal large subunit binding"/>
    <property type="evidence" value="ECO:0007669"/>
    <property type="project" value="TreeGrafter"/>
</dbReference>
<dbReference type="GeneID" id="86898897"/>
<dbReference type="Proteomes" id="UP000051992">
    <property type="component" value="Unassembled WGS sequence"/>
</dbReference>
<proteinExistence type="inferred from homology"/>
<dbReference type="OrthoDB" id="9793681at2"/>
<dbReference type="PANTHER" id="PTHR21043:SF0">
    <property type="entry name" value="MITOCHONDRIAL ASSEMBLY OF RIBOSOMAL LARGE SUBUNIT PROTEIN 1"/>
    <property type="match status" value="1"/>
</dbReference>
<evidence type="ECO:0000313" key="3">
    <source>
        <dbReference type="EMBL" id="KRN46692.1"/>
    </source>
</evidence>
<evidence type="ECO:0000256" key="1">
    <source>
        <dbReference type="ARBA" id="ARBA00010574"/>
    </source>
</evidence>
<dbReference type="HAMAP" id="MF_01477">
    <property type="entry name" value="Iojap_RsfS"/>
    <property type="match status" value="1"/>
</dbReference>
<keyword evidence="4" id="KW-1185">Reference proteome</keyword>
<dbReference type="InterPro" id="IPR004394">
    <property type="entry name" value="Iojap/RsfS/C7orf30"/>
</dbReference>
<protein>
    <recommendedName>
        <fullName evidence="2">Ribosomal silencing factor RsfS</fullName>
    </recommendedName>
</protein>
<sequence>MAESKMLEVAVKAADSKRAEDIVALDLEGISFIADEYLIMQAPTERQVLAIADEIVDQMEKAGFALTRQEGRREGQWVLLDYGDLIVHIFKNDVRHFYNLEKLWGDAPEIDISDWVEEDSF</sequence>
<keyword evidence="2" id="KW-0810">Translation regulation</keyword>
<dbReference type="GO" id="GO:0042256">
    <property type="term" value="P:cytosolic ribosome assembly"/>
    <property type="evidence" value="ECO:0007669"/>
    <property type="project" value="UniProtKB-UniRule"/>
</dbReference>
<gene>
    <name evidence="2" type="primary">rsfS</name>
    <name evidence="3" type="ORF">IV50_GL000977</name>
</gene>
<dbReference type="AlphaFoldDB" id="A0A0R2HB19"/>
<name>A0A0R2HB19_WEIVI</name>
<comment type="function">
    <text evidence="2">Functions as a ribosomal silencing factor. Interacts with ribosomal protein uL14 (rplN), blocking formation of intersubunit bridge B8. Prevents association of the 30S and 50S ribosomal subunits and the formation of functional ribosomes, thus repressing translation.</text>
</comment>
<dbReference type="NCBIfam" id="TIGR00090">
    <property type="entry name" value="rsfS_iojap_ybeB"/>
    <property type="match status" value="1"/>
</dbReference>
<dbReference type="Gene3D" id="3.30.460.10">
    <property type="entry name" value="Beta Polymerase, domain 2"/>
    <property type="match status" value="1"/>
</dbReference>
<evidence type="ECO:0000256" key="2">
    <source>
        <dbReference type="HAMAP-Rule" id="MF_01477"/>
    </source>
</evidence>
<dbReference type="GO" id="GO:0017148">
    <property type="term" value="P:negative regulation of translation"/>
    <property type="evidence" value="ECO:0007669"/>
    <property type="project" value="UniProtKB-UniRule"/>
</dbReference>
<accession>A0A0R2HB19</accession>
<dbReference type="GO" id="GO:0005737">
    <property type="term" value="C:cytoplasm"/>
    <property type="evidence" value="ECO:0007669"/>
    <property type="project" value="UniProtKB-SubCell"/>
</dbReference>
<keyword evidence="2" id="KW-0678">Repressor</keyword>
<evidence type="ECO:0000313" key="4">
    <source>
        <dbReference type="Proteomes" id="UP000051992"/>
    </source>
</evidence>
<comment type="subunit">
    <text evidence="2">Interacts with ribosomal protein uL14 (rplN).</text>
</comment>